<organism evidence="1 2">
    <name type="scientific">Tunturiibacter lichenicola</name>
    <dbReference type="NCBI Taxonomy" id="2051959"/>
    <lineage>
        <taxon>Bacteria</taxon>
        <taxon>Pseudomonadati</taxon>
        <taxon>Acidobacteriota</taxon>
        <taxon>Terriglobia</taxon>
        <taxon>Terriglobales</taxon>
        <taxon>Acidobacteriaceae</taxon>
        <taxon>Tunturiibacter</taxon>
    </lineage>
</organism>
<sequence>MIPSNNLVPVFKQQEKDLERDTLKLQHMTTMAKPPRTQINLVALAEPDRLLHSS</sequence>
<gene>
    <name evidence="1" type="ORF">HDF12_000186</name>
</gene>
<reference evidence="1 2" key="1">
    <citation type="submission" date="2020-07" db="EMBL/GenBank/DDBJ databases">
        <title>Genomic Encyclopedia of Type Strains, Phase IV (KMG-V): Genome sequencing to study the core and pangenomes of soil and plant-associated prokaryotes.</title>
        <authorList>
            <person name="Whitman W."/>
        </authorList>
    </citation>
    <scope>NUCLEOTIDE SEQUENCE [LARGE SCALE GENOMIC DNA]</scope>
    <source>
        <strain evidence="1 2">M8UP30</strain>
    </source>
</reference>
<evidence type="ECO:0000313" key="2">
    <source>
        <dbReference type="Proteomes" id="UP000534186"/>
    </source>
</evidence>
<dbReference type="EMBL" id="JACCCV010000001">
    <property type="protein sequence ID" value="NYF49821.1"/>
    <property type="molecule type" value="Genomic_DNA"/>
</dbReference>
<dbReference type="AlphaFoldDB" id="A0A7Y9NI71"/>
<accession>A0A7Y9NI71</accession>
<protein>
    <submittedName>
        <fullName evidence="1">Uncharacterized protein</fullName>
    </submittedName>
</protein>
<comment type="caution">
    <text evidence="1">The sequence shown here is derived from an EMBL/GenBank/DDBJ whole genome shotgun (WGS) entry which is preliminary data.</text>
</comment>
<dbReference type="Proteomes" id="UP000534186">
    <property type="component" value="Unassembled WGS sequence"/>
</dbReference>
<name>A0A7Y9NI71_9BACT</name>
<evidence type="ECO:0000313" key="1">
    <source>
        <dbReference type="EMBL" id="NYF49821.1"/>
    </source>
</evidence>
<proteinExistence type="predicted"/>